<reference evidence="2 3" key="1">
    <citation type="journal article" name="Sci. Rep.">
        <title>Genome-scale phylogenetic analyses confirm Olpidium as the closest living zoosporic fungus to the non-flagellated, terrestrial fungi.</title>
        <authorList>
            <person name="Chang Y."/>
            <person name="Rochon D."/>
            <person name="Sekimoto S."/>
            <person name="Wang Y."/>
            <person name="Chovatia M."/>
            <person name="Sandor L."/>
            <person name="Salamov A."/>
            <person name="Grigoriev I.V."/>
            <person name="Stajich J.E."/>
            <person name="Spatafora J.W."/>
        </authorList>
    </citation>
    <scope>NUCLEOTIDE SEQUENCE [LARGE SCALE GENOMIC DNA]</scope>
    <source>
        <strain evidence="2">S191</strain>
    </source>
</reference>
<keyword evidence="3" id="KW-1185">Reference proteome</keyword>
<gene>
    <name evidence="2" type="ORF">BJ554DRAFT_410</name>
</gene>
<evidence type="ECO:0000313" key="2">
    <source>
        <dbReference type="EMBL" id="KAG5459215.1"/>
    </source>
</evidence>
<dbReference type="AlphaFoldDB" id="A0A8H8DI60"/>
<dbReference type="EMBL" id="JAEFCI010007200">
    <property type="protein sequence ID" value="KAG5459215.1"/>
    <property type="molecule type" value="Genomic_DNA"/>
</dbReference>
<evidence type="ECO:0000256" key="1">
    <source>
        <dbReference type="SAM" id="MobiDB-lite"/>
    </source>
</evidence>
<dbReference type="Proteomes" id="UP000673691">
    <property type="component" value="Unassembled WGS sequence"/>
</dbReference>
<feature type="compositionally biased region" description="Low complexity" evidence="1">
    <location>
        <begin position="111"/>
        <end position="124"/>
    </location>
</feature>
<comment type="caution">
    <text evidence="2">The sequence shown here is derived from an EMBL/GenBank/DDBJ whole genome shotgun (WGS) entry which is preliminary data.</text>
</comment>
<evidence type="ECO:0000313" key="3">
    <source>
        <dbReference type="Proteomes" id="UP000673691"/>
    </source>
</evidence>
<proteinExistence type="predicted"/>
<feature type="region of interest" description="Disordered" evidence="1">
    <location>
        <begin position="41"/>
        <end position="72"/>
    </location>
</feature>
<sequence>MMPEVIGTVLIYAELPDAPILTVAKITLVLVSLAPLRNGAYREPQETPRQSPLEDAAAKPGPGGGGIQDQTPEARFPLSAWVELCGADPRVRLSRVISDPQSANRRPNHTPTPALPSSPSAGAFSLQNFEKAGGSDNFLGRHRAGAPLSF</sequence>
<feature type="region of interest" description="Disordered" evidence="1">
    <location>
        <begin position="95"/>
        <end position="124"/>
    </location>
</feature>
<accession>A0A8H8DI60</accession>
<organism evidence="2 3">
    <name type="scientific">Olpidium bornovanus</name>
    <dbReference type="NCBI Taxonomy" id="278681"/>
    <lineage>
        <taxon>Eukaryota</taxon>
        <taxon>Fungi</taxon>
        <taxon>Fungi incertae sedis</taxon>
        <taxon>Olpidiomycota</taxon>
        <taxon>Olpidiomycotina</taxon>
        <taxon>Olpidiomycetes</taxon>
        <taxon>Olpidiales</taxon>
        <taxon>Olpidiaceae</taxon>
        <taxon>Olpidium</taxon>
    </lineage>
</organism>
<name>A0A8H8DI60_9FUNG</name>
<protein>
    <submittedName>
        <fullName evidence="2">Uncharacterized protein</fullName>
    </submittedName>
</protein>